<evidence type="ECO:0000313" key="3">
    <source>
        <dbReference type="Proteomes" id="UP000325415"/>
    </source>
</evidence>
<dbReference type="AlphaFoldDB" id="A0A5N6S5H1"/>
<feature type="transmembrane region" description="Helical" evidence="1">
    <location>
        <begin position="489"/>
        <end position="509"/>
    </location>
</feature>
<feature type="transmembrane region" description="Helical" evidence="1">
    <location>
        <begin position="83"/>
        <end position="105"/>
    </location>
</feature>
<sequence length="625" mass="67970">MADGSYGSTAVSSAAAQHGRETTAWPSTLGRLARAWWLAAAAVVVAAVLHGYMALTAVAPAFPYDEITLLQYAKYFSGTGMSIPVMGGGYFPAWSFLLAPIWWVTADPGTFYRIAVWLGVGIALLTIWPLACLVRRFQLSAPQSVLVAGLVMCMPSRTVQAAYTLSEKFLMLALACAAVAAYRLWEKTTYGRMAMLALLVALVVLTHARAIIVLPVTLLWLLFLVKRNWRVSLSAIVATGLLAIAGYRFAMRLNTKLLALPFNQGTNVSQNLRSPLGIIASAVLGQLWYQVVSSLGIIIIGFVALLVIMVRDWKKEKTFGPALWLLGVLAGSSALSMLSWSSHDMLFSDDRGRLDAWIYGRYIDPFAALIVAVGLAMIIRGLHASQLFSLFGIGLLVIVPTVFWVAPRAATWGAITPAHVPGILPWSGALPFAQQQDPGWLLNAQPGPYRTWGWLTPTFTNDTRFWLFASLTSIVFWLMLLVARQRKTLIALVLVVACCFGGVLSRPAVEAYQGKDGGVPPVVGTMKEISDRYHVSTLSFDTVCRTNPGNSAWVQNVFAFWFQSDLKLTDSYGSFSTELVIGCQDFPAAASVHALQVGKESSIGYQLWVLPGHLQDELKVAGLAS</sequence>
<dbReference type="Proteomes" id="UP000325415">
    <property type="component" value="Unassembled WGS sequence"/>
</dbReference>
<feature type="transmembrane region" description="Helical" evidence="1">
    <location>
        <begin position="35"/>
        <end position="62"/>
    </location>
</feature>
<feature type="transmembrane region" description="Helical" evidence="1">
    <location>
        <begin position="229"/>
        <end position="250"/>
    </location>
</feature>
<keyword evidence="1" id="KW-0812">Transmembrane</keyword>
<feature type="transmembrane region" description="Helical" evidence="1">
    <location>
        <begin position="387"/>
        <end position="406"/>
    </location>
</feature>
<feature type="transmembrane region" description="Helical" evidence="1">
    <location>
        <begin position="197"/>
        <end position="223"/>
    </location>
</feature>
<feature type="transmembrane region" description="Helical" evidence="1">
    <location>
        <begin position="295"/>
        <end position="310"/>
    </location>
</feature>
<name>A0A5N6S5H1_9BIFI</name>
<dbReference type="OrthoDB" id="4824750at2"/>
<evidence type="ECO:0008006" key="4">
    <source>
        <dbReference type="Google" id="ProtNLM"/>
    </source>
</evidence>
<proteinExistence type="predicted"/>
<organism evidence="2 3">
    <name type="scientific">Bifidobacterium tibiigranuli</name>
    <dbReference type="NCBI Taxonomy" id="2172043"/>
    <lineage>
        <taxon>Bacteria</taxon>
        <taxon>Bacillati</taxon>
        <taxon>Actinomycetota</taxon>
        <taxon>Actinomycetes</taxon>
        <taxon>Bifidobacteriales</taxon>
        <taxon>Bifidobacteriaceae</taxon>
        <taxon>Bifidobacterium</taxon>
    </lineage>
</organism>
<keyword evidence="1" id="KW-1133">Transmembrane helix</keyword>
<keyword evidence="1" id="KW-0472">Membrane</keyword>
<dbReference type="EMBL" id="QDAG01000010">
    <property type="protein sequence ID" value="KAE8126930.1"/>
    <property type="molecule type" value="Genomic_DNA"/>
</dbReference>
<evidence type="ECO:0000313" key="2">
    <source>
        <dbReference type="EMBL" id="KAE8126930.1"/>
    </source>
</evidence>
<dbReference type="RefSeq" id="WP_152581505.1">
    <property type="nucleotide sequence ID" value="NZ_JALCMD010000015.1"/>
</dbReference>
<accession>A0A5N6S5H1</accession>
<comment type="caution">
    <text evidence="2">The sequence shown here is derived from an EMBL/GenBank/DDBJ whole genome shotgun (WGS) entry which is preliminary data.</text>
</comment>
<keyword evidence="3" id="KW-1185">Reference proteome</keyword>
<dbReference type="GeneID" id="78127958"/>
<reference evidence="2 3" key="1">
    <citation type="submission" date="2018-04" db="EMBL/GenBank/DDBJ databases">
        <authorList>
            <person name="Eckel V.P."/>
            <person name="Vogel R.F."/>
        </authorList>
    </citation>
    <scope>NUCLEOTIDE SEQUENCE [LARGE SCALE GENOMIC DNA]</scope>
    <source>
        <strain evidence="3">TMW 2.1764</strain>
    </source>
</reference>
<feature type="transmembrane region" description="Helical" evidence="1">
    <location>
        <begin position="169"/>
        <end position="185"/>
    </location>
</feature>
<gene>
    <name evidence="2" type="ORF">DDE84_09715</name>
</gene>
<feature type="transmembrane region" description="Helical" evidence="1">
    <location>
        <begin position="465"/>
        <end position="482"/>
    </location>
</feature>
<protein>
    <recommendedName>
        <fullName evidence="4">Glycosyltransferase RgtA/B/C/D-like domain-containing protein</fullName>
    </recommendedName>
</protein>
<evidence type="ECO:0000256" key="1">
    <source>
        <dbReference type="SAM" id="Phobius"/>
    </source>
</evidence>
<feature type="transmembrane region" description="Helical" evidence="1">
    <location>
        <begin position="362"/>
        <end position="380"/>
    </location>
</feature>
<feature type="transmembrane region" description="Helical" evidence="1">
    <location>
        <begin position="111"/>
        <end position="133"/>
    </location>
</feature>
<feature type="transmembrane region" description="Helical" evidence="1">
    <location>
        <begin position="322"/>
        <end position="342"/>
    </location>
</feature>